<feature type="transmembrane region" description="Helical" evidence="9">
    <location>
        <begin position="159"/>
        <end position="182"/>
    </location>
</feature>
<reference evidence="11" key="2">
    <citation type="submission" date="2019-11" db="EMBL/GenBank/DDBJ databases">
        <title>Improved Assembly of Tolypothrix boutellei genome.</title>
        <authorList>
            <person name="Sarangi A.N."/>
            <person name="Mukherjee M."/>
            <person name="Ghosh S."/>
            <person name="Singh D."/>
            <person name="Das A."/>
            <person name="Kant S."/>
            <person name="Prusty A."/>
            <person name="Tripathy S."/>
        </authorList>
    </citation>
    <scope>NUCLEOTIDE SEQUENCE</scope>
    <source>
        <strain evidence="11">VB521301</strain>
    </source>
</reference>
<feature type="transmembrane region" description="Helical" evidence="9">
    <location>
        <begin position="87"/>
        <end position="104"/>
    </location>
</feature>
<evidence type="ECO:0000259" key="10">
    <source>
        <dbReference type="PROSITE" id="PS51012"/>
    </source>
</evidence>
<comment type="subcellular location">
    <subcellularLocation>
        <location evidence="1">Cell inner membrane</location>
        <topology evidence="1">Multi-pass membrane protein</topology>
    </subcellularLocation>
    <subcellularLocation>
        <location evidence="9">Cell membrane</location>
        <topology evidence="9">Multi-pass membrane protein</topology>
    </subcellularLocation>
</comment>
<reference evidence="12" key="1">
    <citation type="journal article" date="2015" name="Genome Announc.">
        <title>Draft Genome Sequence of Tolypothrix boutellei Strain VB521301.</title>
        <authorList>
            <person name="Chandrababunaidu M.M."/>
            <person name="Singh D."/>
            <person name="Sen D."/>
            <person name="Bhan S."/>
            <person name="Das S."/>
            <person name="Gupta A."/>
            <person name="Adhikary S.P."/>
            <person name="Tripathy S."/>
        </authorList>
    </citation>
    <scope>NUCLEOTIDE SEQUENCE</scope>
    <source>
        <strain evidence="12">VB521301</strain>
    </source>
</reference>
<keyword evidence="7 9" id="KW-1133">Transmembrane helix</keyword>
<keyword evidence="5" id="KW-0997">Cell inner membrane</keyword>
<evidence type="ECO:0000256" key="2">
    <source>
        <dbReference type="ARBA" id="ARBA00007783"/>
    </source>
</evidence>
<evidence type="ECO:0000256" key="7">
    <source>
        <dbReference type="ARBA" id="ARBA00022989"/>
    </source>
</evidence>
<sequence length="281" mass="32302">MNTGKLANREELIIEAGRTESQYWKDLWRYRELFYFLAWRDILVRYKQTAIGMAWALIRPFLTMVVFTIVFSTLAKLPSEGNAPYPILVYAAMLPWQFFSSALTECSNSLINNANLLSKVYFPRLIVPTSAVIVSFVDFMISGMILLALMAWYNFIPDWRILTLPLFILIAFAASIGVGLWLAALTVEYRDFRYIVTFLVQFGLYISPVGFSSKIVPEQWRLLYSLNPMVGVIDGFRWAILGGESQIYLPGFALSLVIVALLLWSGIWYFRKMERTFADVI</sequence>
<dbReference type="AlphaFoldDB" id="A0A0C1QX15"/>
<keyword evidence="4 9" id="KW-1003">Cell membrane</keyword>
<keyword evidence="8 9" id="KW-0472">Membrane</keyword>
<keyword evidence="13" id="KW-1185">Reference proteome</keyword>
<feature type="transmembrane region" description="Helical" evidence="9">
    <location>
        <begin position="194"/>
        <end position="216"/>
    </location>
</feature>
<evidence type="ECO:0000313" key="11">
    <source>
        <dbReference type="EMBL" id="KAF3885774.1"/>
    </source>
</evidence>
<dbReference type="PROSITE" id="PS51012">
    <property type="entry name" value="ABC_TM2"/>
    <property type="match status" value="1"/>
</dbReference>
<evidence type="ECO:0000256" key="8">
    <source>
        <dbReference type="ARBA" id="ARBA00023136"/>
    </source>
</evidence>
<feature type="domain" description="ABC transmembrane type-2" evidence="10">
    <location>
        <begin position="51"/>
        <end position="273"/>
    </location>
</feature>
<gene>
    <name evidence="12" type="ORF">DA73_0227060</name>
    <name evidence="11" type="ORF">DA73_0400010080</name>
</gene>
<feature type="transmembrane region" description="Helical" evidence="9">
    <location>
        <begin position="247"/>
        <end position="270"/>
    </location>
</feature>
<dbReference type="OrthoDB" id="9786910at2"/>
<dbReference type="STRING" id="1479485.DA73_0227060"/>
<comment type="caution">
    <text evidence="12">The sequence shown here is derived from an EMBL/GenBank/DDBJ whole genome shotgun (WGS) entry which is preliminary data.</text>
</comment>
<dbReference type="InterPro" id="IPR013525">
    <property type="entry name" value="ABC2_TM"/>
</dbReference>
<evidence type="ECO:0000256" key="9">
    <source>
        <dbReference type="RuleBase" id="RU361157"/>
    </source>
</evidence>
<keyword evidence="6 9" id="KW-0812">Transmembrane</keyword>
<accession>A0A0C1QX15</accession>
<dbReference type="GO" id="GO:0005886">
    <property type="term" value="C:plasma membrane"/>
    <property type="evidence" value="ECO:0007669"/>
    <property type="project" value="UniProtKB-SubCell"/>
</dbReference>
<organism evidence="12">
    <name type="scientific">Tolypothrix bouteillei VB521301</name>
    <dbReference type="NCBI Taxonomy" id="1479485"/>
    <lineage>
        <taxon>Bacteria</taxon>
        <taxon>Bacillati</taxon>
        <taxon>Cyanobacteriota</taxon>
        <taxon>Cyanophyceae</taxon>
        <taxon>Nostocales</taxon>
        <taxon>Tolypothrichaceae</taxon>
        <taxon>Tolypothrix</taxon>
    </lineage>
</organism>
<evidence type="ECO:0000313" key="13">
    <source>
        <dbReference type="Proteomes" id="UP000029738"/>
    </source>
</evidence>
<evidence type="ECO:0000313" key="12">
    <source>
        <dbReference type="EMBL" id="KIE08283.1"/>
    </source>
</evidence>
<dbReference type="PANTHER" id="PTHR30413:SF8">
    <property type="entry name" value="TRANSPORT PERMEASE PROTEIN"/>
    <property type="match status" value="1"/>
</dbReference>
<dbReference type="Pfam" id="PF01061">
    <property type="entry name" value="ABC2_membrane"/>
    <property type="match status" value="1"/>
</dbReference>
<feature type="transmembrane region" description="Helical" evidence="9">
    <location>
        <begin position="125"/>
        <end position="153"/>
    </location>
</feature>
<dbReference type="GO" id="GO:0140359">
    <property type="term" value="F:ABC-type transporter activity"/>
    <property type="evidence" value="ECO:0007669"/>
    <property type="project" value="InterPro"/>
</dbReference>
<dbReference type="Proteomes" id="UP000029738">
    <property type="component" value="Unassembled WGS sequence"/>
</dbReference>
<dbReference type="RefSeq" id="WP_038087056.1">
    <property type="nucleotide sequence ID" value="NZ_JHEG04000001.1"/>
</dbReference>
<comment type="similarity">
    <text evidence="2 9">Belongs to the ABC-2 integral membrane protein family.</text>
</comment>
<dbReference type="EMBL" id="JHEG04000001">
    <property type="protein sequence ID" value="KAF3885774.1"/>
    <property type="molecule type" value="Genomic_DNA"/>
</dbReference>
<proteinExistence type="inferred from homology"/>
<evidence type="ECO:0000256" key="6">
    <source>
        <dbReference type="ARBA" id="ARBA00022692"/>
    </source>
</evidence>
<name>A0A0C1QX15_9CYAN</name>
<evidence type="ECO:0000256" key="4">
    <source>
        <dbReference type="ARBA" id="ARBA00022475"/>
    </source>
</evidence>
<dbReference type="EMBL" id="JHEG02000058">
    <property type="protein sequence ID" value="KIE08283.1"/>
    <property type="molecule type" value="Genomic_DNA"/>
</dbReference>
<evidence type="ECO:0000256" key="1">
    <source>
        <dbReference type="ARBA" id="ARBA00004429"/>
    </source>
</evidence>
<dbReference type="InterPro" id="IPR047817">
    <property type="entry name" value="ABC2_TM_bact-type"/>
</dbReference>
<feature type="transmembrane region" description="Helical" evidence="9">
    <location>
        <begin position="50"/>
        <end position="75"/>
    </location>
</feature>
<protein>
    <recommendedName>
        <fullName evidence="9">Transport permease protein</fullName>
    </recommendedName>
</protein>
<evidence type="ECO:0000256" key="3">
    <source>
        <dbReference type="ARBA" id="ARBA00022448"/>
    </source>
</evidence>
<dbReference type="PANTHER" id="PTHR30413">
    <property type="entry name" value="INNER MEMBRANE TRANSPORT PERMEASE"/>
    <property type="match status" value="1"/>
</dbReference>
<evidence type="ECO:0000256" key="5">
    <source>
        <dbReference type="ARBA" id="ARBA00022519"/>
    </source>
</evidence>
<keyword evidence="3 9" id="KW-0813">Transport</keyword>
<dbReference type="GO" id="GO:0015920">
    <property type="term" value="P:lipopolysaccharide transport"/>
    <property type="evidence" value="ECO:0007669"/>
    <property type="project" value="TreeGrafter"/>
</dbReference>